<gene>
    <name evidence="1" type="ORF">ACHAWO_011766</name>
</gene>
<name>A0ABD3QNA1_9STRA</name>
<comment type="caution">
    <text evidence="1">The sequence shown here is derived from an EMBL/GenBank/DDBJ whole genome shotgun (WGS) entry which is preliminary data.</text>
</comment>
<reference evidence="1 2" key="1">
    <citation type="submission" date="2024-10" db="EMBL/GenBank/DDBJ databases">
        <title>Updated reference genomes for cyclostephanoid diatoms.</title>
        <authorList>
            <person name="Roberts W.R."/>
            <person name="Alverson A.J."/>
        </authorList>
    </citation>
    <scope>NUCLEOTIDE SEQUENCE [LARGE SCALE GENOMIC DNA]</scope>
    <source>
        <strain evidence="1 2">AJA010-31</strain>
    </source>
</reference>
<dbReference type="EMBL" id="JALLPJ020000119">
    <property type="protein sequence ID" value="KAL3801882.1"/>
    <property type="molecule type" value="Genomic_DNA"/>
</dbReference>
<dbReference type="Proteomes" id="UP001530400">
    <property type="component" value="Unassembled WGS sequence"/>
</dbReference>
<protein>
    <submittedName>
        <fullName evidence="1">Uncharacterized protein</fullName>
    </submittedName>
</protein>
<organism evidence="1 2">
    <name type="scientific">Cyclotella atomus</name>
    <dbReference type="NCBI Taxonomy" id="382360"/>
    <lineage>
        <taxon>Eukaryota</taxon>
        <taxon>Sar</taxon>
        <taxon>Stramenopiles</taxon>
        <taxon>Ochrophyta</taxon>
        <taxon>Bacillariophyta</taxon>
        <taxon>Coscinodiscophyceae</taxon>
        <taxon>Thalassiosirophycidae</taxon>
        <taxon>Stephanodiscales</taxon>
        <taxon>Stephanodiscaceae</taxon>
        <taxon>Cyclotella</taxon>
    </lineage>
</organism>
<proteinExistence type="predicted"/>
<evidence type="ECO:0000313" key="2">
    <source>
        <dbReference type="Proteomes" id="UP001530400"/>
    </source>
</evidence>
<sequence length="237" mass="26371">MAGSEACSALPGSFYTTMTNEALSRARSYLITLQQKLGPRSPRFAAFLNLLRSYYDIQNNDINHVVAIARRLKELLKGYDCLEQELELFLCDEFLLADGMAECDGSIIAELSDDDDESDVMHQDENMFDSVNDNKVEDSNNDAYAIDSDVEIEEEYDVNIYEDYDVIEMSDSESEYEESSGAGLQNEIARGGELDVSVGEQIVATQNTAGGKTSRIDVIRTGKRGRPRHAAISIHPK</sequence>
<accession>A0ABD3QNA1</accession>
<keyword evidence="2" id="KW-1185">Reference proteome</keyword>
<dbReference type="AlphaFoldDB" id="A0ABD3QNA1"/>
<evidence type="ECO:0000313" key="1">
    <source>
        <dbReference type="EMBL" id="KAL3801882.1"/>
    </source>
</evidence>